<reference evidence="2 3" key="1">
    <citation type="submission" date="2018-06" db="EMBL/GenBank/DDBJ databases">
        <authorList>
            <consortium name="Pathogen Informatics"/>
            <person name="Doyle S."/>
        </authorList>
    </citation>
    <scope>NUCLEOTIDE SEQUENCE [LARGE SCALE GENOMIC DNA]</scope>
    <source>
        <strain evidence="2 3">NCTC8261</strain>
    </source>
</reference>
<protein>
    <submittedName>
        <fullName evidence="2">Large repetitive protein</fullName>
    </submittedName>
</protein>
<feature type="domain" description="Bacterial Ig-like" evidence="1">
    <location>
        <begin position="105"/>
        <end position="188"/>
    </location>
</feature>
<dbReference type="Proteomes" id="UP000254712">
    <property type="component" value="Unassembled WGS sequence"/>
</dbReference>
<dbReference type="InterPro" id="IPR044016">
    <property type="entry name" value="Big_13"/>
</dbReference>
<organism evidence="2 3">
    <name type="scientific">Salmonella enterica I</name>
    <dbReference type="NCBI Taxonomy" id="59201"/>
    <lineage>
        <taxon>Bacteria</taxon>
        <taxon>Pseudomonadati</taxon>
        <taxon>Pseudomonadota</taxon>
        <taxon>Gammaproteobacteria</taxon>
        <taxon>Enterobacterales</taxon>
        <taxon>Enterobacteriaceae</taxon>
        <taxon>Salmonella</taxon>
    </lineage>
</organism>
<feature type="domain" description="Bacterial Ig-like" evidence="1">
    <location>
        <begin position="7"/>
        <end position="85"/>
    </location>
</feature>
<name>A0A379WNA6_SALET</name>
<dbReference type="Pfam" id="PF19077">
    <property type="entry name" value="Big_13"/>
    <property type="match status" value="2"/>
</dbReference>
<dbReference type="AlphaFoldDB" id="A0A379WNA6"/>
<accession>A0A379WNA6</accession>
<sequence>MLLANGSITNQRMPTLSGTGEPGAIITLYNNGVELATVQVNPQGSWTYPLTRNLSEGLNILTATATDAAGNSSPTSSVFSVTLDTQPPAQPDAPLISDNVAPVIGNIGNNGATNDTTPTFSGTGEIGSTIILYNNGSEIGRTTVGDNGSWSFTPAALTPETYTITVTETDIAGNISPPSASVTFTLDTTAPANPVITFCRR</sequence>
<dbReference type="Gene3D" id="2.60.40.10">
    <property type="entry name" value="Immunoglobulins"/>
    <property type="match status" value="2"/>
</dbReference>
<evidence type="ECO:0000313" key="3">
    <source>
        <dbReference type="Proteomes" id="UP000254712"/>
    </source>
</evidence>
<dbReference type="NCBIfam" id="NF033510">
    <property type="entry name" value="Ca_tandemer"/>
    <property type="match status" value="2"/>
</dbReference>
<dbReference type="EMBL" id="UGXT01000002">
    <property type="protein sequence ID" value="SUH35599.1"/>
    <property type="molecule type" value="Genomic_DNA"/>
</dbReference>
<evidence type="ECO:0000259" key="1">
    <source>
        <dbReference type="Pfam" id="PF19077"/>
    </source>
</evidence>
<evidence type="ECO:0000313" key="2">
    <source>
        <dbReference type="EMBL" id="SUH35599.1"/>
    </source>
</evidence>
<gene>
    <name evidence="2" type="primary">STY2875_3</name>
    <name evidence="2" type="ORF">NCTC8261_01828</name>
</gene>
<proteinExistence type="predicted"/>
<dbReference type="InterPro" id="IPR013783">
    <property type="entry name" value="Ig-like_fold"/>
</dbReference>